<dbReference type="PANTHER" id="PTHR30160">
    <property type="entry name" value="TETRAACYLDISACCHARIDE 4'-KINASE-RELATED"/>
    <property type="match status" value="1"/>
</dbReference>
<reference evidence="3 4" key="1">
    <citation type="submission" date="2018-06" db="EMBL/GenBank/DDBJ databases">
        <authorList>
            <consortium name="Pathogen Informatics"/>
            <person name="Doyle S."/>
        </authorList>
    </citation>
    <scope>NUCLEOTIDE SEQUENCE [LARGE SCALE GENOMIC DNA]</scope>
    <source>
        <strain evidence="3 4">NCTC13337</strain>
    </source>
</reference>
<evidence type="ECO:0000256" key="1">
    <source>
        <dbReference type="ARBA" id="ARBA00022676"/>
    </source>
</evidence>
<keyword evidence="1" id="KW-0328">Glycosyltransferase</keyword>
<dbReference type="InterPro" id="IPR002201">
    <property type="entry name" value="Glyco_trans_9"/>
</dbReference>
<evidence type="ECO:0000313" key="3">
    <source>
        <dbReference type="EMBL" id="SUO94852.1"/>
    </source>
</evidence>
<dbReference type="Proteomes" id="UP000254601">
    <property type="component" value="Unassembled WGS sequence"/>
</dbReference>
<gene>
    <name evidence="3" type="primary">rfaF</name>
    <name evidence="3" type="ORF">NCTC13337_00963</name>
</gene>
<keyword evidence="4" id="KW-1185">Reference proteome</keyword>
<evidence type="ECO:0000313" key="4">
    <source>
        <dbReference type="Proteomes" id="UP000254601"/>
    </source>
</evidence>
<organism evidence="3 4">
    <name type="scientific">Suttonella ornithocola</name>
    <dbReference type="NCBI Taxonomy" id="279832"/>
    <lineage>
        <taxon>Bacteria</taxon>
        <taxon>Pseudomonadati</taxon>
        <taxon>Pseudomonadota</taxon>
        <taxon>Gammaproteobacteria</taxon>
        <taxon>Cardiobacteriales</taxon>
        <taxon>Cardiobacteriaceae</taxon>
        <taxon>Suttonella</taxon>
    </lineage>
</organism>
<dbReference type="GO" id="GO:0009244">
    <property type="term" value="P:lipopolysaccharide core region biosynthetic process"/>
    <property type="evidence" value="ECO:0007669"/>
    <property type="project" value="TreeGrafter"/>
</dbReference>
<dbReference type="AlphaFoldDB" id="A0A380MRB6"/>
<dbReference type="EMBL" id="UHIC01000001">
    <property type="protein sequence ID" value="SUO94852.1"/>
    <property type="molecule type" value="Genomic_DNA"/>
</dbReference>
<dbReference type="CDD" id="cd03789">
    <property type="entry name" value="GT9_LPS_heptosyltransferase"/>
    <property type="match status" value="1"/>
</dbReference>
<protein>
    <submittedName>
        <fullName evidence="3">ADP-heptose--LPS heptosyltransferase 2</fullName>
        <ecNumber evidence="3">2.-.-.-</ecNumber>
    </submittedName>
</protein>
<keyword evidence="2 3" id="KW-0808">Transferase</keyword>
<dbReference type="GO" id="GO:0005829">
    <property type="term" value="C:cytosol"/>
    <property type="evidence" value="ECO:0007669"/>
    <property type="project" value="TreeGrafter"/>
</dbReference>
<dbReference type="Pfam" id="PF01075">
    <property type="entry name" value="Glyco_transf_9"/>
    <property type="match status" value="1"/>
</dbReference>
<dbReference type="SUPFAM" id="SSF53756">
    <property type="entry name" value="UDP-Glycosyltransferase/glycogen phosphorylase"/>
    <property type="match status" value="1"/>
</dbReference>
<evidence type="ECO:0000256" key="2">
    <source>
        <dbReference type="ARBA" id="ARBA00022679"/>
    </source>
</evidence>
<sequence length="313" mass="34875">MTTSKQFTLIRLPNWLGDIVMALPVIGGIAKQKPSITLLGNASFAPLLNYFYPELPYQALPKKGFTYYPKCLALRQPYSQAILFANSQRSDIEALLMGAKKRYGIAWAQRPRKSLTHRYLIKHPEQDGQRHQTQLWADFTAHFHLQQQISYQPFHQQNDKDNSIILICGSENSPEKRWPISHWRTLINALLENSSVTLLLTGTKNDQEITHTIANGYPKQRVQNLAGQTSFSDYLTYLSRAQLVIGNDTGGLHLANALGTPVIGLYGPTNPQRTRPIFASSVAVLQPPNCPANGGAEIAQLMPESVLSAVQSV</sequence>
<dbReference type="Gene3D" id="3.40.50.2000">
    <property type="entry name" value="Glycogen Phosphorylase B"/>
    <property type="match status" value="2"/>
</dbReference>
<dbReference type="GO" id="GO:0008713">
    <property type="term" value="F:ADP-heptose-lipopolysaccharide heptosyltransferase activity"/>
    <property type="evidence" value="ECO:0007669"/>
    <property type="project" value="TreeGrafter"/>
</dbReference>
<accession>A0A380MRB6</accession>
<dbReference type="RefSeq" id="WP_072575831.1">
    <property type="nucleotide sequence ID" value="NZ_LWHB01000029.1"/>
</dbReference>
<proteinExistence type="predicted"/>
<dbReference type="EC" id="2.-.-.-" evidence="3"/>
<dbReference type="OrthoDB" id="9781892at2"/>
<name>A0A380MRB6_9GAMM</name>
<dbReference type="InterPro" id="IPR051199">
    <property type="entry name" value="LPS_LOS_Heptosyltrfase"/>
</dbReference>